<dbReference type="EMBL" id="JBHSMC010000015">
    <property type="protein sequence ID" value="MFC5465597.1"/>
    <property type="molecule type" value="Genomic_DNA"/>
</dbReference>
<dbReference type="Proteomes" id="UP001596147">
    <property type="component" value="Unassembled WGS sequence"/>
</dbReference>
<comment type="caution">
    <text evidence="6">The sequence shown here is derived from an EMBL/GenBank/DDBJ whole genome shotgun (WGS) entry which is preliminary data.</text>
</comment>
<proteinExistence type="predicted"/>
<keyword evidence="7" id="KW-1185">Reference proteome</keyword>
<dbReference type="Pfam" id="PF01094">
    <property type="entry name" value="ANF_receptor"/>
    <property type="match status" value="1"/>
</dbReference>
<organism evidence="6 7">
    <name type="scientific">Lederbergia graminis</name>
    <dbReference type="NCBI Taxonomy" id="735518"/>
    <lineage>
        <taxon>Bacteria</taxon>
        <taxon>Bacillati</taxon>
        <taxon>Bacillota</taxon>
        <taxon>Bacilli</taxon>
        <taxon>Bacillales</taxon>
        <taxon>Bacillaceae</taxon>
        <taxon>Lederbergia</taxon>
    </lineage>
</organism>
<evidence type="ECO:0000256" key="4">
    <source>
        <dbReference type="ARBA" id="ARBA00023136"/>
    </source>
</evidence>
<dbReference type="PANTHER" id="PTHR30483:SF40">
    <property type="entry name" value="HISTIDINE KINASE"/>
    <property type="match status" value="1"/>
</dbReference>
<evidence type="ECO:0000313" key="6">
    <source>
        <dbReference type="EMBL" id="MFC5465597.1"/>
    </source>
</evidence>
<evidence type="ECO:0000259" key="5">
    <source>
        <dbReference type="Pfam" id="PF01094"/>
    </source>
</evidence>
<dbReference type="RefSeq" id="WP_382352265.1">
    <property type="nucleotide sequence ID" value="NZ_JBHSMC010000015.1"/>
</dbReference>
<comment type="subcellular location">
    <subcellularLocation>
        <location evidence="1">Membrane</location>
    </subcellularLocation>
</comment>
<sequence>MKKNIFKKFNIVLAGVLSLTFLLFVAGCSVKETQKDKNVVKLAALLPLSGELESKGEIRKLAIEMGVEDTNKNWEEEGLELQFELTVEDSESDPEVVLSKAKKLWSEGHKIFIVGSSAEVERIQPWASEKGAIVISYSSTSPALGIAGDSVYRMVPDDTEQAKALADLLVYEGIYGVVPVYRNDIYGSELTKLFTEEFESYYGLVTEPIIYQPKETDWEHVLKKMADAVDSFDMEKERIAVVLVAFDEIAGMLEQSDQEDSMDEIRWFGTDTVTLSPVILEDKEIAKKASQVNLTGVTFGIPDSPLFNTIQSELETVTEGTFLPDALFAYDIPGMLASVINQLKDPFDREELMNHMIKGSATYAGVTGWTYLNEKGDRQYYHYDIWEVQEDSSFNWIQTAKYVRNPGFPGYIAPK</sequence>
<feature type="domain" description="Receptor ligand binding region" evidence="5">
    <location>
        <begin position="59"/>
        <end position="390"/>
    </location>
</feature>
<gene>
    <name evidence="6" type="ORF">ACFPM4_12670</name>
</gene>
<accession>A0ABW0LKR4</accession>
<name>A0ABW0LKR4_9BACI</name>
<dbReference type="PANTHER" id="PTHR30483">
    <property type="entry name" value="LEUCINE-SPECIFIC-BINDING PROTEIN"/>
    <property type="match status" value="1"/>
</dbReference>
<reference evidence="7" key="1">
    <citation type="journal article" date="2019" name="Int. J. Syst. Evol. Microbiol.">
        <title>The Global Catalogue of Microorganisms (GCM) 10K type strain sequencing project: providing services to taxonomists for standard genome sequencing and annotation.</title>
        <authorList>
            <consortium name="The Broad Institute Genomics Platform"/>
            <consortium name="The Broad Institute Genome Sequencing Center for Infectious Disease"/>
            <person name="Wu L."/>
            <person name="Ma J."/>
        </authorList>
    </citation>
    <scope>NUCLEOTIDE SEQUENCE [LARGE SCALE GENOMIC DNA]</scope>
    <source>
        <strain evidence="7">CGMCC 1.12237</strain>
    </source>
</reference>
<evidence type="ECO:0000256" key="1">
    <source>
        <dbReference type="ARBA" id="ARBA00004370"/>
    </source>
</evidence>
<dbReference type="InterPro" id="IPR051010">
    <property type="entry name" value="BCAA_transport"/>
</dbReference>
<protein>
    <submittedName>
        <fullName evidence="6">ABC transporter substrate-binding protein</fullName>
    </submittedName>
</protein>
<evidence type="ECO:0000256" key="2">
    <source>
        <dbReference type="ARBA" id="ARBA00022692"/>
    </source>
</evidence>
<evidence type="ECO:0000256" key="3">
    <source>
        <dbReference type="ARBA" id="ARBA00022989"/>
    </source>
</evidence>
<evidence type="ECO:0000313" key="7">
    <source>
        <dbReference type="Proteomes" id="UP001596147"/>
    </source>
</evidence>
<dbReference type="Gene3D" id="3.40.50.2300">
    <property type="match status" value="2"/>
</dbReference>
<keyword evidence="3" id="KW-1133">Transmembrane helix</keyword>
<dbReference type="InterPro" id="IPR028082">
    <property type="entry name" value="Peripla_BP_I"/>
</dbReference>
<dbReference type="SUPFAM" id="SSF53822">
    <property type="entry name" value="Periplasmic binding protein-like I"/>
    <property type="match status" value="1"/>
</dbReference>
<keyword evidence="4" id="KW-0472">Membrane</keyword>
<dbReference type="InterPro" id="IPR001828">
    <property type="entry name" value="ANF_lig-bd_rcpt"/>
</dbReference>
<dbReference type="PROSITE" id="PS51257">
    <property type="entry name" value="PROKAR_LIPOPROTEIN"/>
    <property type="match status" value="1"/>
</dbReference>
<keyword evidence="2" id="KW-0812">Transmembrane</keyword>